<comment type="caution">
    <text evidence="1">The sequence shown here is derived from an EMBL/GenBank/DDBJ whole genome shotgun (WGS) entry which is preliminary data.</text>
</comment>
<reference evidence="1" key="1">
    <citation type="journal article" date="2014" name="Front. Microbiol.">
        <title>High frequency of phylogenetically diverse reductive dehalogenase-homologous genes in deep subseafloor sedimentary metagenomes.</title>
        <authorList>
            <person name="Kawai M."/>
            <person name="Futagami T."/>
            <person name="Toyoda A."/>
            <person name="Takaki Y."/>
            <person name="Nishi S."/>
            <person name="Hori S."/>
            <person name="Arai W."/>
            <person name="Tsubouchi T."/>
            <person name="Morono Y."/>
            <person name="Uchiyama I."/>
            <person name="Ito T."/>
            <person name="Fujiyama A."/>
            <person name="Inagaki F."/>
            <person name="Takami H."/>
        </authorList>
    </citation>
    <scope>NUCLEOTIDE SEQUENCE</scope>
    <source>
        <strain evidence="1">Expedition CK06-06</strain>
    </source>
</reference>
<proteinExistence type="predicted"/>
<name>X1J5P3_9ZZZZ</name>
<sequence>LTICVGNGDYEIIEEFEWRESTQWTEGDGQLYEPQWWYYAGTGWWPESYLEQFN</sequence>
<organism evidence="1">
    <name type="scientific">marine sediment metagenome</name>
    <dbReference type="NCBI Taxonomy" id="412755"/>
    <lineage>
        <taxon>unclassified sequences</taxon>
        <taxon>metagenomes</taxon>
        <taxon>ecological metagenomes</taxon>
    </lineage>
</organism>
<gene>
    <name evidence="1" type="ORF">S03H2_58637</name>
</gene>
<feature type="non-terminal residue" evidence="1">
    <location>
        <position position="1"/>
    </location>
</feature>
<dbReference type="EMBL" id="BARU01037660">
    <property type="protein sequence ID" value="GAH89322.1"/>
    <property type="molecule type" value="Genomic_DNA"/>
</dbReference>
<accession>X1J5P3</accession>
<evidence type="ECO:0000313" key="1">
    <source>
        <dbReference type="EMBL" id="GAH89322.1"/>
    </source>
</evidence>
<dbReference type="AlphaFoldDB" id="X1J5P3"/>
<protein>
    <submittedName>
        <fullName evidence="1">Uncharacterized protein</fullName>
    </submittedName>
</protein>